<sequence>MIAHFPSSVPKLTQRKVVFSETNRKEVLSTTTDKNGYFCKMLPHGTFLIEPQILSNEKAAGLALEPTSYKVIVADRALKDITFHQLESKISGQLLCIEHCNDVHVSLFQDGVQINRVLAQPSANPAYEFQNIFPGAYTVITDEGRLCWEKSSIDVTVKDKDVNSVDFKQSGFTLTVMSSHAINLNYRHSVRETLSGAFSVPKGRKTFCLPIRGVYDLNVSSCHIFREQTFSYDTDTREAIILQAIKHGIQFDVKLEGRNNVFEVVINSAKLVAPVILRQEDAVNMTVDGSSTLYTFLHYSAPNDDLNILVKSSELVITPASVKINVEDDCQVLNEIFHGTTGVFLKGYISPPHPGVSITIRGGENGSQMAAETDMDGRYSVGPFRSMNSFDVEASLEGYWFEPIADEFGSFVAHKLSELVVQVVDSDENPLSGVLVVISGGSEFRIQNLTDDDGRIVSKGIGSGDYFVHAFMKEYSFQPASQPIHVDEGSQTAVKLTGIRVAFSCFGQVKYLAGVPVSSIVVEAISKNCDQHQEEATSDQNGMYSIRGLQSNCEYTVRLKPSRVSQNVWPVEYKFTVTQNDSIGFDFTLSPVHDTMDVIGYVDSDPEYLPTLTVHMQRLGHSDLYSERVRIDNSSMFIFPSVPADGSVYAVKLTSSIKMSDFEPFSFPEVVIVGNTSFVTMKLSFKPMKKQHGYGSTRGSYLAFPIGFLVAVIAYNFTMVSNALHALLLRFTDDEKSTWAQASQSRQRFDGNYDDIVESVSNTEQLEKKVKSRKHS</sequence>
<dbReference type="Gene3D" id="2.60.40.1120">
    <property type="entry name" value="Carboxypeptidase-like, regulatory domain"/>
    <property type="match status" value="1"/>
</dbReference>
<accession>A0A085NDI3</accession>
<dbReference type="Pfam" id="PF23194">
    <property type="entry name" value="NOMO_5th"/>
    <property type="match status" value="1"/>
</dbReference>
<gene>
    <name evidence="7" type="ORF">M513_13722</name>
    <name evidence="8" type="ORF">M514_13722</name>
</gene>
<evidence type="ECO:0000259" key="4">
    <source>
        <dbReference type="Pfam" id="PF23141"/>
    </source>
</evidence>
<dbReference type="InterPro" id="IPR055073">
    <property type="entry name" value="NOMO1-like_9th"/>
</dbReference>
<keyword evidence="2" id="KW-0812">Transmembrane</keyword>
<proteinExistence type="predicted"/>
<dbReference type="SUPFAM" id="SSF49478">
    <property type="entry name" value="Cna protein B-type domain"/>
    <property type="match status" value="1"/>
</dbReference>
<organism evidence="8">
    <name type="scientific">Trichuris suis</name>
    <name type="common">pig whipworm</name>
    <dbReference type="NCBI Taxonomy" id="68888"/>
    <lineage>
        <taxon>Eukaryota</taxon>
        <taxon>Metazoa</taxon>
        <taxon>Ecdysozoa</taxon>
        <taxon>Nematoda</taxon>
        <taxon>Enoplea</taxon>
        <taxon>Dorylaimia</taxon>
        <taxon>Trichinellida</taxon>
        <taxon>Trichuridae</taxon>
        <taxon>Trichuris</taxon>
    </lineage>
</organism>
<reference evidence="8 9" key="1">
    <citation type="journal article" date="2014" name="Nat. Genet.">
        <title>Genome and transcriptome of the porcine whipworm Trichuris suis.</title>
        <authorList>
            <person name="Jex A.R."/>
            <person name="Nejsum P."/>
            <person name="Schwarz E.M."/>
            <person name="Hu L."/>
            <person name="Young N.D."/>
            <person name="Hall R.S."/>
            <person name="Korhonen P.K."/>
            <person name="Liao S."/>
            <person name="Thamsborg S."/>
            <person name="Xia J."/>
            <person name="Xu P."/>
            <person name="Wang S."/>
            <person name="Scheerlinck J.P."/>
            <person name="Hofmann A."/>
            <person name="Sternberg P.W."/>
            <person name="Wang J."/>
            <person name="Gasser R.B."/>
        </authorList>
    </citation>
    <scope>NUCLEOTIDE SEQUENCE [LARGE SCALE GENOMIC DNA]</scope>
    <source>
        <strain evidence="8">DCEP-RM93F</strain>
        <strain evidence="7">DCEP-RM93M</strain>
    </source>
</reference>
<feature type="transmembrane region" description="Helical" evidence="2">
    <location>
        <begin position="701"/>
        <end position="720"/>
    </location>
</feature>
<dbReference type="InterPro" id="IPR056319">
    <property type="entry name" value="NOMO_7th"/>
</dbReference>
<dbReference type="InterPro" id="IPR051417">
    <property type="entry name" value="SDr/BOS_complex"/>
</dbReference>
<protein>
    <recommendedName>
        <fullName evidence="10">Nodal modulator 1</fullName>
    </recommendedName>
</protein>
<dbReference type="InterPro" id="IPR056191">
    <property type="entry name" value="NOMO_12th"/>
</dbReference>
<keyword evidence="2" id="KW-0472">Membrane</keyword>
<name>A0A085NDI3_9BILA</name>
<evidence type="ECO:0000259" key="5">
    <source>
        <dbReference type="Pfam" id="PF23192"/>
    </source>
</evidence>
<evidence type="ECO:0000313" key="8">
    <source>
        <dbReference type="EMBL" id="KFD67529.1"/>
    </source>
</evidence>
<feature type="domain" description="NOMO C-terminal transthyretin-like" evidence="5">
    <location>
        <begin position="595"/>
        <end position="687"/>
    </location>
</feature>
<dbReference type="PANTHER" id="PTHR23303:SF14">
    <property type="entry name" value="BOS COMPLEX SUBUNIT NOMO1-RELATED"/>
    <property type="match status" value="1"/>
</dbReference>
<dbReference type="InterPro" id="IPR056190">
    <property type="entry name" value="NOMO_5th"/>
</dbReference>
<dbReference type="EMBL" id="KL367514">
    <property type="protein sequence ID" value="KFD67529.1"/>
    <property type="molecule type" value="Genomic_DNA"/>
</dbReference>
<dbReference type="Pfam" id="PF23141">
    <property type="entry name" value="Ig_NOMO"/>
    <property type="match status" value="1"/>
</dbReference>
<keyword evidence="9" id="KW-1185">Reference proteome</keyword>
<evidence type="ECO:0000256" key="2">
    <source>
        <dbReference type="SAM" id="Phobius"/>
    </source>
</evidence>
<evidence type="ECO:0000259" key="3">
    <source>
        <dbReference type="Pfam" id="PF22902"/>
    </source>
</evidence>
<dbReference type="Pfam" id="PF22902">
    <property type="entry name" value="NOMO1-like_9th"/>
    <property type="match status" value="1"/>
</dbReference>
<keyword evidence="1" id="KW-0732">Signal</keyword>
<feature type="domain" description="NOMO-like ninth beta-sandwich" evidence="3">
    <location>
        <begin position="342"/>
        <end position="413"/>
    </location>
</feature>
<dbReference type="Proteomes" id="UP000030758">
    <property type="component" value="Unassembled WGS sequence"/>
</dbReference>
<dbReference type="AlphaFoldDB" id="A0A085NDI3"/>
<feature type="domain" description="NOMO fifth transthyretin-like" evidence="6">
    <location>
        <begin position="12"/>
        <end position="83"/>
    </location>
</feature>
<evidence type="ECO:0000259" key="6">
    <source>
        <dbReference type="Pfam" id="PF23194"/>
    </source>
</evidence>
<dbReference type="PANTHER" id="PTHR23303">
    <property type="entry name" value="CARBOXYPEPTIDASE REGULATORY REGION-CONTAINING"/>
    <property type="match status" value="1"/>
</dbReference>
<dbReference type="GO" id="GO:0005789">
    <property type="term" value="C:endoplasmic reticulum membrane"/>
    <property type="evidence" value="ECO:0007669"/>
    <property type="project" value="TreeGrafter"/>
</dbReference>
<feature type="domain" description="NOMO seventh transthyretin-like" evidence="4">
    <location>
        <begin position="174"/>
        <end position="246"/>
    </location>
</feature>
<dbReference type="Proteomes" id="UP000030764">
    <property type="component" value="Unassembled WGS sequence"/>
</dbReference>
<evidence type="ECO:0000313" key="7">
    <source>
        <dbReference type="EMBL" id="KFD45402.1"/>
    </source>
</evidence>
<evidence type="ECO:0000256" key="1">
    <source>
        <dbReference type="ARBA" id="ARBA00022729"/>
    </source>
</evidence>
<dbReference type="EMBL" id="KL363509">
    <property type="protein sequence ID" value="KFD45402.1"/>
    <property type="molecule type" value="Genomic_DNA"/>
</dbReference>
<evidence type="ECO:0008006" key="10">
    <source>
        <dbReference type="Google" id="ProtNLM"/>
    </source>
</evidence>
<keyword evidence="2" id="KW-1133">Transmembrane helix</keyword>
<evidence type="ECO:0000313" key="9">
    <source>
        <dbReference type="Proteomes" id="UP000030764"/>
    </source>
</evidence>
<dbReference type="Pfam" id="PF23192">
    <property type="entry name" value="NOMO_12th"/>
    <property type="match status" value="1"/>
</dbReference>